<keyword evidence="9 17" id="KW-0347">Helicase</keyword>
<comment type="cofactor">
    <cofactor evidence="1">
        <name>Mn(2+)</name>
        <dbReference type="ChEBI" id="CHEBI:29035"/>
    </cofactor>
</comment>
<dbReference type="PROSITE" id="PS51192">
    <property type="entry name" value="HELICASE_ATP_BIND_1"/>
    <property type="match status" value="1"/>
</dbReference>
<comment type="catalytic activity">
    <reaction evidence="15 17">
        <text>Couples ATP hydrolysis with the unwinding of duplex DNA by translocating in the 3'-5' direction.</text>
        <dbReference type="EC" id="5.6.2.4"/>
    </reaction>
</comment>
<dbReference type="GO" id="GO:0000724">
    <property type="term" value="P:double-strand break repair via homologous recombination"/>
    <property type="evidence" value="ECO:0007669"/>
    <property type="project" value="TreeGrafter"/>
</dbReference>
<dbReference type="SMART" id="SM00956">
    <property type="entry name" value="RQC"/>
    <property type="match status" value="1"/>
</dbReference>
<dbReference type="InterPro" id="IPR004589">
    <property type="entry name" value="DNA_helicase_ATP-dep_RecQ"/>
</dbReference>
<dbReference type="CDD" id="cd18015">
    <property type="entry name" value="DEXHc_RecQ1"/>
    <property type="match status" value="1"/>
</dbReference>
<dbReference type="AlphaFoldDB" id="A0A9X6RJI2"/>
<dbReference type="EMBL" id="MTYJ01000182">
    <property type="protein sequence ID" value="OWA50118.1"/>
    <property type="molecule type" value="Genomic_DNA"/>
</dbReference>
<dbReference type="EC" id="5.6.2.4" evidence="17"/>
<comment type="similarity">
    <text evidence="5 17">Belongs to the helicase family. RecQ subfamily.</text>
</comment>
<evidence type="ECO:0000256" key="13">
    <source>
        <dbReference type="ARBA" id="ARBA00023235"/>
    </source>
</evidence>
<organism evidence="22 23">
    <name type="scientific">Hypsibius exemplaris</name>
    <name type="common">Freshwater tardigrade</name>
    <dbReference type="NCBI Taxonomy" id="2072580"/>
    <lineage>
        <taxon>Eukaryota</taxon>
        <taxon>Metazoa</taxon>
        <taxon>Ecdysozoa</taxon>
        <taxon>Tardigrada</taxon>
        <taxon>Eutardigrada</taxon>
        <taxon>Parachela</taxon>
        <taxon>Hypsibioidea</taxon>
        <taxon>Hypsibiidae</taxon>
        <taxon>Hypsibius</taxon>
    </lineage>
</organism>
<evidence type="ECO:0000256" key="10">
    <source>
        <dbReference type="ARBA" id="ARBA00022833"/>
    </source>
</evidence>
<dbReference type="Pfam" id="PF09382">
    <property type="entry name" value="RQC"/>
    <property type="match status" value="1"/>
</dbReference>
<evidence type="ECO:0000259" key="21">
    <source>
        <dbReference type="PROSITE" id="PS51194"/>
    </source>
</evidence>
<evidence type="ECO:0000313" key="23">
    <source>
        <dbReference type="Proteomes" id="UP000192578"/>
    </source>
</evidence>
<keyword evidence="23" id="KW-1185">Reference proteome</keyword>
<dbReference type="Gene3D" id="1.10.10.10">
    <property type="entry name" value="Winged helix-like DNA-binding domain superfamily/Winged helix DNA-binding domain"/>
    <property type="match status" value="1"/>
</dbReference>
<dbReference type="FunFam" id="3.40.50.300:FF:000596">
    <property type="entry name" value="ATP-dependent DNA helicase"/>
    <property type="match status" value="1"/>
</dbReference>
<evidence type="ECO:0000256" key="3">
    <source>
        <dbReference type="ARBA" id="ARBA00001947"/>
    </source>
</evidence>
<name>A0A9X6RJI2_HYPEX</name>
<keyword evidence="13" id="KW-0413">Isomerase</keyword>
<dbReference type="InterPro" id="IPR018982">
    <property type="entry name" value="RQC_domain"/>
</dbReference>
<dbReference type="InterPro" id="IPR036388">
    <property type="entry name" value="WH-like_DNA-bd_sf"/>
</dbReference>
<evidence type="ECO:0000256" key="19">
    <source>
        <dbReference type="SAM" id="MobiDB-lite"/>
    </source>
</evidence>
<dbReference type="GO" id="GO:0046872">
    <property type="term" value="F:metal ion binding"/>
    <property type="evidence" value="ECO:0007669"/>
    <property type="project" value="UniProtKB-KW"/>
</dbReference>
<dbReference type="GO" id="GO:0016787">
    <property type="term" value="F:hydrolase activity"/>
    <property type="evidence" value="ECO:0007669"/>
    <property type="project" value="UniProtKB-KW"/>
</dbReference>
<dbReference type="GO" id="GO:0005694">
    <property type="term" value="C:chromosome"/>
    <property type="evidence" value="ECO:0007669"/>
    <property type="project" value="TreeGrafter"/>
</dbReference>
<dbReference type="Pfam" id="PF16124">
    <property type="entry name" value="RecQ_Zn_bind"/>
    <property type="match status" value="1"/>
</dbReference>
<comment type="catalytic activity">
    <reaction evidence="16">
        <text>ATP + H2O = ADP + phosphate + H(+)</text>
        <dbReference type="Rhea" id="RHEA:13065"/>
        <dbReference type="ChEBI" id="CHEBI:15377"/>
        <dbReference type="ChEBI" id="CHEBI:15378"/>
        <dbReference type="ChEBI" id="CHEBI:30616"/>
        <dbReference type="ChEBI" id="CHEBI:43474"/>
        <dbReference type="ChEBI" id="CHEBI:456216"/>
    </reaction>
    <physiologicalReaction direction="left-to-right" evidence="16">
        <dbReference type="Rhea" id="RHEA:13066"/>
    </physiologicalReaction>
</comment>
<evidence type="ECO:0000256" key="11">
    <source>
        <dbReference type="ARBA" id="ARBA00022840"/>
    </source>
</evidence>
<evidence type="ECO:0000256" key="18">
    <source>
        <dbReference type="SAM" id="Coils"/>
    </source>
</evidence>
<dbReference type="GO" id="GO:0009378">
    <property type="term" value="F:four-way junction helicase activity"/>
    <property type="evidence" value="ECO:0007669"/>
    <property type="project" value="TreeGrafter"/>
</dbReference>
<evidence type="ECO:0000256" key="4">
    <source>
        <dbReference type="ARBA" id="ARBA00004123"/>
    </source>
</evidence>
<dbReference type="InterPro" id="IPR014001">
    <property type="entry name" value="Helicase_ATP-bd"/>
</dbReference>
<comment type="cofactor">
    <cofactor evidence="2">
        <name>Mg(2+)</name>
        <dbReference type="ChEBI" id="CHEBI:18420"/>
    </cofactor>
</comment>
<feature type="domain" description="Helicase ATP-binding" evidence="20">
    <location>
        <begin position="89"/>
        <end position="264"/>
    </location>
</feature>
<dbReference type="SMART" id="SM00490">
    <property type="entry name" value="HELICc"/>
    <property type="match status" value="1"/>
</dbReference>
<dbReference type="PANTHER" id="PTHR13710">
    <property type="entry name" value="DNA HELICASE RECQ FAMILY MEMBER"/>
    <property type="match status" value="1"/>
</dbReference>
<comment type="cofactor">
    <cofactor evidence="3">
        <name>Zn(2+)</name>
        <dbReference type="ChEBI" id="CHEBI:29105"/>
    </cofactor>
</comment>
<keyword evidence="10" id="KW-0862">Zinc</keyword>
<evidence type="ECO:0000256" key="8">
    <source>
        <dbReference type="ARBA" id="ARBA00022801"/>
    </source>
</evidence>
<feature type="region of interest" description="Disordered" evidence="19">
    <location>
        <begin position="685"/>
        <end position="708"/>
    </location>
</feature>
<evidence type="ECO:0000256" key="1">
    <source>
        <dbReference type="ARBA" id="ARBA00001936"/>
    </source>
</evidence>
<evidence type="ECO:0000256" key="9">
    <source>
        <dbReference type="ARBA" id="ARBA00022806"/>
    </source>
</evidence>
<dbReference type="OrthoDB" id="10261556at2759"/>
<evidence type="ECO:0000313" key="22">
    <source>
        <dbReference type="EMBL" id="OWA50118.1"/>
    </source>
</evidence>
<reference evidence="23" key="1">
    <citation type="submission" date="2017-01" db="EMBL/GenBank/DDBJ databases">
        <title>Comparative genomics of anhydrobiosis in the tardigrade Hypsibius dujardini.</title>
        <authorList>
            <person name="Yoshida Y."/>
            <person name="Koutsovoulos G."/>
            <person name="Laetsch D."/>
            <person name="Stevens L."/>
            <person name="Kumar S."/>
            <person name="Horikawa D."/>
            <person name="Ishino K."/>
            <person name="Komine S."/>
            <person name="Tomita M."/>
            <person name="Blaxter M."/>
            <person name="Arakawa K."/>
        </authorList>
    </citation>
    <scope>NUCLEOTIDE SEQUENCE [LARGE SCALE GENOMIC DNA]</scope>
    <source>
        <strain evidence="23">Z151</strain>
    </source>
</reference>
<dbReference type="SMART" id="SM00487">
    <property type="entry name" value="DEXDc"/>
    <property type="match status" value="1"/>
</dbReference>
<evidence type="ECO:0000259" key="20">
    <source>
        <dbReference type="PROSITE" id="PS51192"/>
    </source>
</evidence>
<evidence type="ECO:0000256" key="15">
    <source>
        <dbReference type="ARBA" id="ARBA00034617"/>
    </source>
</evidence>
<dbReference type="PROSITE" id="PS51194">
    <property type="entry name" value="HELICASE_CTER"/>
    <property type="match status" value="1"/>
</dbReference>
<dbReference type="GO" id="GO:0043138">
    <property type="term" value="F:3'-5' DNA helicase activity"/>
    <property type="evidence" value="ECO:0007669"/>
    <property type="project" value="UniProtKB-EC"/>
</dbReference>
<dbReference type="SUPFAM" id="SSF52540">
    <property type="entry name" value="P-loop containing nucleoside triphosphate hydrolases"/>
    <property type="match status" value="1"/>
</dbReference>
<keyword evidence="14 17" id="KW-0539">Nucleus</keyword>
<dbReference type="GO" id="GO:0006260">
    <property type="term" value="P:DNA replication"/>
    <property type="evidence" value="ECO:0007669"/>
    <property type="project" value="InterPro"/>
</dbReference>
<dbReference type="Pfam" id="PF00271">
    <property type="entry name" value="Helicase_C"/>
    <property type="match status" value="1"/>
</dbReference>
<evidence type="ECO:0000256" key="14">
    <source>
        <dbReference type="ARBA" id="ARBA00023242"/>
    </source>
</evidence>
<feature type="domain" description="Helicase C-terminal" evidence="21">
    <location>
        <begin position="296"/>
        <end position="440"/>
    </location>
</feature>
<dbReference type="Proteomes" id="UP000192578">
    <property type="component" value="Unassembled WGS sequence"/>
</dbReference>
<dbReference type="FunFam" id="3.40.50.300:FF:000752">
    <property type="entry name" value="ATP-dependent DNA helicase"/>
    <property type="match status" value="1"/>
</dbReference>
<dbReference type="PANTHER" id="PTHR13710:SF105">
    <property type="entry name" value="ATP-DEPENDENT DNA HELICASE Q1"/>
    <property type="match status" value="1"/>
</dbReference>
<dbReference type="InterPro" id="IPR002464">
    <property type="entry name" value="DNA/RNA_helicase_DEAH_CS"/>
</dbReference>
<dbReference type="Pfam" id="PF00270">
    <property type="entry name" value="DEAD"/>
    <property type="match status" value="1"/>
</dbReference>
<evidence type="ECO:0000256" key="7">
    <source>
        <dbReference type="ARBA" id="ARBA00022741"/>
    </source>
</evidence>
<evidence type="ECO:0000256" key="17">
    <source>
        <dbReference type="RuleBase" id="RU364117"/>
    </source>
</evidence>
<dbReference type="InterPro" id="IPR011545">
    <property type="entry name" value="DEAD/DEAH_box_helicase_dom"/>
</dbReference>
<keyword evidence="18" id="KW-0175">Coiled coil</keyword>
<dbReference type="CDD" id="cd18794">
    <property type="entry name" value="SF2_C_RecQ"/>
    <property type="match status" value="1"/>
</dbReference>
<sequence length="708" mass="79567">MAFKGNAQSELAMLDADIGTIDQQILELRKRKAELEHKKRDAQARVKMHQERDQAYDWEGMTFPWTKTVDMIRDKMCIKSFRHLQLSTINATMSGKDCILIMPTGGGKSLCYQIPAYASKGVTVVISPLVSLMEDQLLSLQRYGIEGAVLNSSTTKEDTKAVYDKMTDPNSTLKIIYVTPEKIAKTKTFNMKMEAMYGMQRLSRVVIDEVHCCSQWGHDFRPDFKALNILKRQYPKTPILGLTATATVRVLRDIQDMLGMSGAVVFRAPFNRPNLFYEVHHKAATPSDAMNALADLIRHRFDEQSGIVYCLSVKDTEEVARDLTQRGIHARCYHAQLTQDARNKTHHEWLRNRIHVVVATVAFGMGIDKPDVRFVIHHTLSKSIETFYQESGRAGRDGKTAHCILFYRMPDIFRLSSITYQEKVGEENLRGMVAFAQNISQCRRAPLAEHFGEEWIADMCPAMCDMCKKAATRKIVTVDVTEAAVKIINAIEVGRKKTQSGKCTALQLMEAWIGKNDRPKLGALRVATKEDCERIVVEMMLNGYLTQTYQAAQYGYNSYLQPGPLAKSLLKGPARVEIAFESKEKEKEKEKEKTFKQPTVAPLSAVLLAAVEEEDAELNSAFDSFQECEEVLDAVEVPVIDIKPDDDDDDVEELVVVKKTPAPKDVVLELDLPGGFSQVDDFDFASPPGLKRSVSGSAAGQKKRRGLF</sequence>
<keyword evidence="8 17" id="KW-0378">Hydrolase</keyword>
<dbReference type="GO" id="GO:0003677">
    <property type="term" value="F:DNA binding"/>
    <property type="evidence" value="ECO:0007669"/>
    <property type="project" value="UniProtKB-KW"/>
</dbReference>
<gene>
    <name evidence="22" type="ORF">BV898_14643</name>
</gene>
<keyword evidence="6" id="KW-0479">Metal-binding</keyword>
<dbReference type="PROSITE" id="PS00690">
    <property type="entry name" value="DEAH_ATP_HELICASE"/>
    <property type="match status" value="1"/>
</dbReference>
<dbReference type="GO" id="GO:0005737">
    <property type="term" value="C:cytoplasm"/>
    <property type="evidence" value="ECO:0007669"/>
    <property type="project" value="TreeGrafter"/>
</dbReference>
<evidence type="ECO:0000256" key="12">
    <source>
        <dbReference type="ARBA" id="ARBA00023125"/>
    </source>
</evidence>
<evidence type="ECO:0000256" key="5">
    <source>
        <dbReference type="ARBA" id="ARBA00005446"/>
    </source>
</evidence>
<dbReference type="InterPro" id="IPR027417">
    <property type="entry name" value="P-loop_NTPase"/>
</dbReference>
<protein>
    <recommendedName>
        <fullName evidence="17">ATP-dependent DNA helicase</fullName>
        <ecNumber evidence="17">5.6.2.4</ecNumber>
    </recommendedName>
</protein>
<accession>A0A9X6RJI2</accession>
<comment type="subcellular location">
    <subcellularLocation>
        <location evidence="4 17">Nucleus</location>
    </subcellularLocation>
</comment>
<dbReference type="NCBIfam" id="TIGR00614">
    <property type="entry name" value="recQ_fam"/>
    <property type="match status" value="1"/>
</dbReference>
<dbReference type="GO" id="GO:0005524">
    <property type="term" value="F:ATP binding"/>
    <property type="evidence" value="ECO:0007669"/>
    <property type="project" value="UniProtKB-KW"/>
</dbReference>
<evidence type="ECO:0000256" key="2">
    <source>
        <dbReference type="ARBA" id="ARBA00001946"/>
    </source>
</evidence>
<keyword evidence="7 17" id="KW-0547">Nucleotide-binding</keyword>
<dbReference type="Gene3D" id="3.40.50.300">
    <property type="entry name" value="P-loop containing nucleotide triphosphate hydrolases"/>
    <property type="match status" value="2"/>
</dbReference>
<evidence type="ECO:0000256" key="6">
    <source>
        <dbReference type="ARBA" id="ARBA00022723"/>
    </source>
</evidence>
<evidence type="ECO:0000256" key="16">
    <source>
        <dbReference type="ARBA" id="ARBA00048778"/>
    </source>
</evidence>
<dbReference type="InterPro" id="IPR032284">
    <property type="entry name" value="RecQ_Zn-bd"/>
</dbReference>
<feature type="coiled-coil region" evidence="18">
    <location>
        <begin position="18"/>
        <end position="52"/>
    </location>
</feature>
<proteinExistence type="inferred from homology"/>
<dbReference type="InterPro" id="IPR001650">
    <property type="entry name" value="Helicase_C-like"/>
</dbReference>
<comment type="caution">
    <text evidence="22">The sequence shown here is derived from an EMBL/GenBank/DDBJ whole genome shotgun (WGS) entry which is preliminary data.</text>
</comment>
<dbReference type="GO" id="GO:0005634">
    <property type="term" value="C:nucleus"/>
    <property type="evidence" value="ECO:0007669"/>
    <property type="project" value="UniProtKB-SubCell"/>
</dbReference>
<keyword evidence="12" id="KW-0238">DNA-binding</keyword>
<keyword evidence="11 17" id="KW-0067">ATP-binding</keyword>